<dbReference type="InterPro" id="IPR051323">
    <property type="entry name" value="AtsK-like"/>
</dbReference>
<comment type="cofactor">
    <cofactor evidence="1">
        <name>Fe(2+)</name>
        <dbReference type="ChEBI" id="CHEBI:29033"/>
    </cofactor>
</comment>
<reference evidence="8 9" key="1">
    <citation type="journal article" date="2011" name="Proc. Natl. Acad. Sci. U.S.A.">
        <title>Comparative genomics of xylose-fermenting fungi for enhanced biofuel production.</title>
        <authorList>
            <person name="Wohlbach D.J."/>
            <person name="Kuo A."/>
            <person name="Sato T.K."/>
            <person name="Potts K.M."/>
            <person name="Salamov A.A."/>
            <person name="LaButti K.M."/>
            <person name="Sun H."/>
            <person name="Clum A."/>
            <person name="Pangilinan J.L."/>
            <person name="Lindquist E.A."/>
            <person name="Lucas S."/>
            <person name="Lapidus A."/>
            <person name="Jin M."/>
            <person name="Gunawan C."/>
            <person name="Balan V."/>
            <person name="Dale B.E."/>
            <person name="Jeffries T.W."/>
            <person name="Zinkel R."/>
            <person name="Barry K.W."/>
            <person name="Grigoriev I.V."/>
            <person name="Gasch A.P."/>
        </authorList>
    </citation>
    <scope>NUCLEOTIDE SEQUENCE [LARGE SCALE GENOMIC DNA]</scope>
    <source>
        <strain evidence="9">NRRL Y-27907 / 11-Y1</strain>
    </source>
</reference>
<evidence type="ECO:0000256" key="3">
    <source>
        <dbReference type="ARBA" id="ARBA00022723"/>
    </source>
</evidence>
<dbReference type="AlphaFoldDB" id="G3AJF9"/>
<dbReference type="EMBL" id="GL996500">
    <property type="protein sequence ID" value="EGW33862.1"/>
    <property type="molecule type" value="Genomic_DNA"/>
</dbReference>
<name>G3AJF9_SPAPN</name>
<dbReference type="RefSeq" id="XP_007373446.1">
    <property type="nucleotide sequence ID" value="XM_007373384.1"/>
</dbReference>
<sequence>MAPVAVDKYDASQFQTAHNSKTKNGAFTVSEKNQHLSKYPEYLPTWNPSQKFPPYKFQKYYDQGLLADSKLSNLFPKDGDYQVKKLTPRFGSEVSGIQLSELTNEAKNDLARFVAERGVVAFRNQDFNSKGPEFAIKFAEYFGPLHIHPTSGSPEGFPQMHITFRGATQEEIETPFRSSTNSISWHSDCSYSLNGLQLTLFSCLQLPESGGDTLFANCVEAYKRLSPAMQERLEGLHVLHSSIEQAEANKRAGGITRREPEANIHPLIRQNPVTKEKSLYLNKEFGRKIVELKHEESDYLLNFLYDHVEKAHDLQVRIQWSENTVVLWNNATTVHTPCVDFSEPVIRHAYRISVMGERPVSDVKYLNDETYLSDKYELLGL</sequence>
<dbReference type="Proteomes" id="UP000000709">
    <property type="component" value="Unassembled WGS sequence"/>
</dbReference>
<dbReference type="PANTHER" id="PTHR30468">
    <property type="entry name" value="ALPHA-KETOGLUTARATE-DEPENDENT SULFONATE DIOXYGENASE"/>
    <property type="match status" value="1"/>
</dbReference>
<keyword evidence="3" id="KW-0479">Metal-binding</keyword>
<evidence type="ECO:0000256" key="2">
    <source>
        <dbReference type="ARBA" id="ARBA00005896"/>
    </source>
</evidence>
<dbReference type="GO" id="GO:0046872">
    <property type="term" value="F:metal ion binding"/>
    <property type="evidence" value="ECO:0007669"/>
    <property type="project" value="UniProtKB-KW"/>
</dbReference>
<accession>G3AJF9</accession>
<dbReference type="SUPFAM" id="SSF51197">
    <property type="entry name" value="Clavaminate synthase-like"/>
    <property type="match status" value="1"/>
</dbReference>
<dbReference type="KEGG" id="spaa:SPAPADRAFT_148020"/>
<dbReference type="eggNOG" id="ENOG502QT05">
    <property type="taxonomic scope" value="Eukaryota"/>
</dbReference>
<dbReference type="InterPro" id="IPR042098">
    <property type="entry name" value="TauD-like_sf"/>
</dbReference>
<evidence type="ECO:0000256" key="1">
    <source>
        <dbReference type="ARBA" id="ARBA00001954"/>
    </source>
</evidence>
<feature type="domain" description="TauD/TfdA-like" evidence="7">
    <location>
        <begin position="82"/>
        <end position="352"/>
    </location>
</feature>
<keyword evidence="6" id="KW-0408">Iron</keyword>
<dbReference type="OrthoDB" id="10257314at2759"/>
<dbReference type="FunCoup" id="G3AJF9">
    <property type="interactions" value="11"/>
</dbReference>
<gene>
    <name evidence="8" type="ORF">SPAPADRAFT_148020</name>
</gene>
<keyword evidence="4" id="KW-0223">Dioxygenase</keyword>
<evidence type="ECO:0000256" key="4">
    <source>
        <dbReference type="ARBA" id="ARBA00022964"/>
    </source>
</evidence>
<evidence type="ECO:0000313" key="9">
    <source>
        <dbReference type="Proteomes" id="UP000000709"/>
    </source>
</evidence>
<dbReference type="InterPro" id="IPR003819">
    <property type="entry name" value="TauD/TfdA-like"/>
</dbReference>
<protein>
    <recommendedName>
        <fullName evidence="7">TauD/TfdA-like domain-containing protein</fullName>
    </recommendedName>
</protein>
<evidence type="ECO:0000313" key="8">
    <source>
        <dbReference type="EMBL" id="EGW33862.1"/>
    </source>
</evidence>
<dbReference type="Pfam" id="PF02668">
    <property type="entry name" value="TauD"/>
    <property type="match status" value="1"/>
</dbReference>
<dbReference type="GO" id="GO:0044273">
    <property type="term" value="P:sulfur compound catabolic process"/>
    <property type="evidence" value="ECO:0007669"/>
    <property type="project" value="TreeGrafter"/>
</dbReference>
<comment type="similarity">
    <text evidence="2">Belongs to the TfdA dioxygenase family.</text>
</comment>
<dbReference type="HOGENOM" id="CLU_036005_0_0_1"/>
<evidence type="ECO:0000259" key="7">
    <source>
        <dbReference type="Pfam" id="PF02668"/>
    </source>
</evidence>
<proteinExistence type="inferred from homology"/>
<evidence type="ECO:0000256" key="6">
    <source>
        <dbReference type="ARBA" id="ARBA00023004"/>
    </source>
</evidence>
<keyword evidence="5" id="KW-0560">Oxidoreductase</keyword>
<dbReference type="Gene3D" id="3.60.130.10">
    <property type="entry name" value="Clavaminate synthase-like"/>
    <property type="match status" value="1"/>
</dbReference>
<dbReference type="GO" id="GO:0005737">
    <property type="term" value="C:cytoplasm"/>
    <property type="evidence" value="ECO:0007669"/>
    <property type="project" value="TreeGrafter"/>
</dbReference>
<dbReference type="GeneID" id="18870770"/>
<dbReference type="OMA" id="HITFRGA"/>
<dbReference type="GO" id="GO:0000907">
    <property type="term" value="F:sulfonate dioxygenase activity"/>
    <property type="evidence" value="ECO:0007669"/>
    <property type="project" value="TreeGrafter"/>
</dbReference>
<organism evidence="9">
    <name type="scientific">Spathaspora passalidarum (strain NRRL Y-27907 / 11-Y1)</name>
    <dbReference type="NCBI Taxonomy" id="619300"/>
    <lineage>
        <taxon>Eukaryota</taxon>
        <taxon>Fungi</taxon>
        <taxon>Dikarya</taxon>
        <taxon>Ascomycota</taxon>
        <taxon>Saccharomycotina</taxon>
        <taxon>Pichiomycetes</taxon>
        <taxon>Debaryomycetaceae</taxon>
        <taxon>Spathaspora</taxon>
    </lineage>
</organism>
<dbReference type="PANTHER" id="PTHR30468:SF1">
    <property type="entry name" value="ALPHA-KETOGLUTARATE-DEPENDENT SULFONATE DIOXYGENASE"/>
    <property type="match status" value="1"/>
</dbReference>
<keyword evidence="9" id="KW-1185">Reference proteome</keyword>
<dbReference type="FunFam" id="3.60.130.10:FF:000003">
    <property type="entry name" value="Alpha-ketoglutarate-dependent taurine dioxygenase"/>
    <property type="match status" value="1"/>
</dbReference>
<dbReference type="InParanoid" id="G3AJF9"/>
<evidence type="ECO:0000256" key="5">
    <source>
        <dbReference type="ARBA" id="ARBA00023002"/>
    </source>
</evidence>